<evidence type="ECO:0000256" key="1">
    <source>
        <dbReference type="SAM" id="MobiDB-lite"/>
    </source>
</evidence>
<accession>G0W3C7</accession>
<dbReference type="RefSeq" id="XP_003667558.1">
    <property type="nucleotide sequence ID" value="XM_003667510.1"/>
</dbReference>
<dbReference type="GeneID" id="11495507"/>
<dbReference type="EMBL" id="HE580267">
    <property type="protein sequence ID" value="CCD22315.1"/>
    <property type="molecule type" value="Genomic_DNA"/>
</dbReference>
<keyword evidence="3" id="KW-1185">Reference proteome</keyword>
<organism evidence="2 3">
    <name type="scientific">Naumovozyma dairenensis (strain ATCC 10597 / BCRC 20456 / CBS 421 / NBRC 0211 / NRRL Y-12639)</name>
    <name type="common">Saccharomyces dairenensis</name>
    <dbReference type="NCBI Taxonomy" id="1071378"/>
    <lineage>
        <taxon>Eukaryota</taxon>
        <taxon>Fungi</taxon>
        <taxon>Dikarya</taxon>
        <taxon>Ascomycota</taxon>
        <taxon>Saccharomycotina</taxon>
        <taxon>Saccharomycetes</taxon>
        <taxon>Saccharomycetales</taxon>
        <taxon>Saccharomycetaceae</taxon>
        <taxon>Naumovozyma</taxon>
    </lineage>
</organism>
<dbReference type="HOGENOM" id="CLU_940367_0_0_1"/>
<dbReference type="OrthoDB" id="4070446at2759"/>
<sequence length="296" mass="34540">MKAKKSPTKHHVLTTKESNIPTKKRKISLKNSLNKTSIRKESTEKKEALNKPNDKEIEQKNITEDEQTIDLKNTSHYLLNKMNLKLLQKEIFKLETRPMPYPDNLCSMENMKDLKISRLWFLFELEMILEQKINLRNSWYNSEIYQKIDDDWPSTNCLDEIPSEGYETFPLNQVYIRHIPEIQENQDTEKCAQIGNIDVDIESILDYVPSRKIPSSKLSLRNRKDVFENLNLDAKKILEDSSASDLFSSSTLQLPKKANIETNENTNTGKQPTKEQAKKKLCVLEEKLRHFTGLPE</sequence>
<proteinExistence type="predicted"/>
<feature type="region of interest" description="Disordered" evidence="1">
    <location>
        <begin position="257"/>
        <end position="278"/>
    </location>
</feature>
<evidence type="ECO:0000313" key="3">
    <source>
        <dbReference type="Proteomes" id="UP000000689"/>
    </source>
</evidence>
<feature type="compositionally biased region" description="Basic residues" evidence="1">
    <location>
        <begin position="1"/>
        <end position="13"/>
    </location>
</feature>
<dbReference type="KEGG" id="ndi:NDAI_0A01570"/>
<dbReference type="Pfam" id="PF10434">
    <property type="entry name" value="MAM1"/>
    <property type="match status" value="1"/>
</dbReference>
<dbReference type="STRING" id="1071378.G0W3C7"/>
<dbReference type="InterPro" id="IPR018847">
    <property type="entry name" value="Monopolin_cplx_su_Mam1"/>
</dbReference>
<feature type="compositionally biased region" description="Basic and acidic residues" evidence="1">
    <location>
        <begin position="38"/>
        <end position="54"/>
    </location>
</feature>
<reference evidence="2 3" key="1">
    <citation type="journal article" date="2011" name="Proc. Natl. Acad. Sci. U.S.A.">
        <title>Evolutionary erosion of yeast sex chromosomes by mating-type switching accidents.</title>
        <authorList>
            <person name="Gordon J.L."/>
            <person name="Armisen D."/>
            <person name="Proux-Wera E."/>
            <person name="Oheigeartaigh S.S."/>
            <person name="Byrne K.P."/>
            <person name="Wolfe K.H."/>
        </authorList>
    </citation>
    <scope>NUCLEOTIDE SEQUENCE [LARGE SCALE GENOMIC DNA]</scope>
    <source>
        <strain evidence="3">ATCC 10597 / BCRC 20456 / CBS 421 / NBRC 0211 / NRRL Y-12639</strain>
    </source>
</reference>
<protein>
    <submittedName>
        <fullName evidence="2">Uncharacterized protein</fullName>
    </submittedName>
</protein>
<gene>
    <name evidence="2" type="primary">NDAI0A01570</name>
    <name evidence="2" type="ordered locus">NDAI_0A01570</name>
</gene>
<evidence type="ECO:0000313" key="2">
    <source>
        <dbReference type="EMBL" id="CCD22315.1"/>
    </source>
</evidence>
<dbReference type="eggNOG" id="ENOG502S889">
    <property type="taxonomic scope" value="Eukaryota"/>
</dbReference>
<dbReference type="AlphaFoldDB" id="G0W3C7"/>
<dbReference type="Proteomes" id="UP000000689">
    <property type="component" value="Chromosome 1"/>
</dbReference>
<feature type="region of interest" description="Disordered" evidence="1">
    <location>
        <begin position="1"/>
        <end position="54"/>
    </location>
</feature>
<feature type="compositionally biased region" description="Polar residues" evidence="1">
    <location>
        <begin position="260"/>
        <end position="271"/>
    </location>
</feature>
<dbReference type="OMA" id="SENWNEN"/>
<name>G0W3C7_NAUDC</name>